<reference evidence="14" key="1">
    <citation type="submission" date="2017-09" db="EMBL/GenBank/DDBJ databases">
        <title>Depth-based differentiation of microbial function through sediment-hosted aquifers and enrichment of novel symbionts in the deep terrestrial subsurface.</title>
        <authorList>
            <person name="Probst A.J."/>
            <person name="Ladd B."/>
            <person name="Jarett J.K."/>
            <person name="Geller-Mcgrath D.E."/>
            <person name="Sieber C.M.K."/>
            <person name="Emerson J.B."/>
            <person name="Anantharaman K."/>
            <person name="Thomas B.C."/>
            <person name="Malmstrom R."/>
            <person name="Stieglmeier M."/>
            <person name="Klingl A."/>
            <person name="Woyke T."/>
            <person name="Ryan C.M."/>
            <person name="Banfield J.F."/>
        </authorList>
    </citation>
    <scope>NUCLEOTIDE SEQUENCE [LARGE SCALE GENOMIC DNA]</scope>
</reference>
<dbReference type="PROSITE" id="PS01011">
    <property type="entry name" value="FOLYLPOLYGLU_SYNT_1"/>
    <property type="match status" value="1"/>
</dbReference>
<dbReference type="InterPro" id="IPR013221">
    <property type="entry name" value="Mur_ligase_cen"/>
</dbReference>
<dbReference type="InterPro" id="IPR018109">
    <property type="entry name" value="Folylpolyglutamate_synth_CS"/>
</dbReference>
<comment type="function">
    <text evidence="9 10">Cell wall formation. Catalyzes the addition of glutamate to the nucleotide precursor UDP-N-acetylmuramoyl-L-alanine (UMA).</text>
</comment>
<evidence type="ECO:0000256" key="10">
    <source>
        <dbReference type="RuleBase" id="RU003664"/>
    </source>
</evidence>
<feature type="binding site" evidence="9">
    <location>
        <begin position="93"/>
        <end position="99"/>
    </location>
    <ligand>
        <name>ATP</name>
        <dbReference type="ChEBI" id="CHEBI:30616"/>
    </ligand>
</feature>
<evidence type="ECO:0000256" key="2">
    <source>
        <dbReference type="ARBA" id="ARBA00004752"/>
    </source>
</evidence>
<keyword evidence="9 10" id="KW-0133">Cell shape</keyword>
<proteinExistence type="inferred from homology"/>
<evidence type="ECO:0000256" key="4">
    <source>
        <dbReference type="ARBA" id="ARBA00022598"/>
    </source>
</evidence>
<dbReference type="EC" id="6.3.2.9" evidence="9 10"/>
<dbReference type="SUPFAM" id="SSF53244">
    <property type="entry name" value="MurD-like peptide ligases, peptide-binding domain"/>
    <property type="match status" value="1"/>
</dbReference>
<evidence type="ECO:0000256" key="5">
    <source>
        <dbReference type="ARBA" id="ARBA00022618"/>
    </source>
</evidence>
<dbReference type="Gene3D" id="3.90.190.20">
    <property type="entry name" value="Mur ligase, C-terminal domain"/>
    <property type="match status" value="1"/>
</dbReference>
<dbReference type="GO" id="GO:0051301">
    <property type="term" value="P:cell division"/>
    <property type="evidence" value="ECO:0007669"/>
    <property type="project" value="UniProtKB-KW"/>
</dbReference>
<keyword evidence="3 9" id="KW-0963">Cytoplasm</keyword>
<comment type="caution">
    <text evidence="13">The sequence shown here is derived from an EMBL/GenBank/DDBJ whole genome shotgun (WGS) entry which is preliminary data.</text>
</comment>
<dbReference type="PANTHER" id="PTHR43692:SF1">
    <property type="entry name" value="UDP-N-ACETYLMURAMOYLALANINE--D-GLUTAMATE LIGASE"/>
    <property type="match status" value="1"/>
</dbReference>
<evidence type="ECO:0000313" key="13">
    <source>
        <dbReference type="EMBL" id="PIZ66215.1"/>
    </source>
</evidence>
<dbReference type="PANTHER" id="PTHR43692">
    <property type="entry name" value="UDP-N-ACETYLMURAMOYLALANINE--D-GLUTAMATE LIGASE"/>
    <property type="match status" value="1"/>
</dbReference>
<keyword evidence="8 9" id="KW-0131">Cell cycle</keyword>
<name>A0A2M7U5K3_9BACT</name>
<comment type="catalytic activity">
    <reaction evidence="9 10">
        <text>UDP-N-acetyl-alpha-D-muramoyl-L-alanine + D-glutamate + ATP = UDP-N-acetyl-alpha-D-muramoyl-L-alanyl-D-glutamate + ADP + phosphate + H(+)</text>
        <dbReference type="Rhea" id="RHEA:16429"/>
        <dbReference type="ChEBI" id="CHEBI:15378"/>
        <dbReference type="ChEBI" id="CHEBI:29986"/>
        <dbReference type="ChEBI" id="CHEBI:30616"/>
        <dbReference type="ChEBI" id="CHEBI:43474"/>
        <dbReference type="ChEBI" id="CHEBI:83898"/>
        <dbReference type="ChEBI" id="CHEBI:83900"/>
        <dbReference type="ChEBI" id="CHEBI:456216"/>
        <dbReference type="EC" id="6.3.2.9"/>
    </reaction>
</comment>
<comment type="subcellular location">
    <subcellularLocation>
        <location evidence="1 9 10">Cytoplasm</location>
    </subcellularLocation>
</comment>
<dbReference type="Pfam" id="PF02875">
    <property type="entry name" value="Mur_ligase_C"/>
    <property type="match status" value="1"/>
</dbReference>
<dbReference type="SUPFAM" id="SSF53623">
    <property type="entry name" value="MurD-like peptide ligases, catalytic domain"/>
    <property type="match status" value="1"/>
</dbReference>
<protein>
    <recommendedName>
        <fullName evidence="9 10">UDP-N-acetylmuramoylalanine--D-glutamate ligase</fullName>
        <ecNumber evidence="9 10">6.3.2.9</ecNumber>
    </recommendedName>
    <alternativeName>
        <fullName evidence="9">D-glutamic acid-adding enzyme</fullName>
    </alternativeName>
    <alternativeName>
        <fullName evidence="9">UDP-N-acetylmuramoyl-L-alanyl-D-glutamate synthetase</fullName>
    </alternativeName>
</protein>
<gene>
    <name evidence="9 13" type="primary">murD</name>
    <name evidence="13" type="ORF">COY14_00725</name>
</gene>
<dbReference type="Pfam" id="PF08245">
    <property type="entry name" value="Mur_ligase_M"/>
    <property type="match status" value="1"/>
</dbReference>
<dbReference type="InterPro" id="IPR004101">
    <property type="entry name" value="Mur_ligase_C"/>
</dbReference>
<keyword evidence="5 9" id="KW-0132">Cell division</keyword>
<evidence type="ECO:0000259" key="11">
    <source>
        <dbReference type="Pfam" id="PF02875"/>
    </source>
</evidence>
<dbReference type="EMBL" id="PFOD01000020">
    <property type="protein sequence ID" value="PIZ66215.1"/>
    <property type="molecule type" value="Genomic_DNA"/>
</dbReference>
<dbReference type="GO" id="GO:0005524">
    <property type="term" value="F:ATP binding"/>
    <property type="evidence" value="ECO:0007669"/>
    <property type="project" value="UniProtKB-UniRule"/>
</dbReference>
<dbReference type="Proteomes" id="UP000230027">
    <property type="component" value="Unassembled WGS sequence"/>
</dbReference>
<evidence type="ECO:0000313" key="14">
    <source>
        <dbReference type="Proteomes" id="UP000230027"/>
    </source>
</evidence>
<evidence type="ECO:0000256" key="3">
    <source>
        <dbReference type="ARBA" id="ARBA00022490"/>
    </source>
</evidence>
<keyword evidence="7 9" id="KW-0067">ATP-binding</keyword>
<dbReference type="GO" id="GO:0009252">
    <property type="term" value="P:peptidoglycan biosynthetic process"/>
    <property type="evidence" value="ECO:0007669"/>
    <property type="project" value="UniProtKB-UniRule"/>
</dbReference>
<dbReference type="InterPro" id="IPR036615">
    <property type="entry name" value="Mur_ligase_C_dom_sf"/>
</dbReference>
<dbReference type="NCBIfam" id="TIGR01087">
    <property type="entry name" value="murD"/>
    <property type="match status" value="1"/>
</dbReference>
<evidence type="ECO:0000256" key="7">
    <source>
        <dbReference type="ARBA" id="ARBA00022840"/>
    </source>
</evidence>
<evidence type="ECO:0000256" key="1">
    <source>
        <dbReference type="ARBA" id="ARBA00004496"/>
    </source>
</evidence>
<dbReference type="Gene3D" id="3.40.1190.10">
    <property type="entry name" value="Mur-like, catalytic domain"/>
    <property type="match status" value="1"/>
</dbReference>
<evidence type="ECO:0000256" key="9">
    <source>
        <dbReference type="HAMAP-Rule" id="MF_00639"/>
    </source>
</evidence>
<keyword evidence="9 10" id="KW-0573">Peptidoglycan synthesis</keyword>
<dbReference type="UniPathway" id="UPA00219"/>
<keyword evidence="6 9" id="KW-0547">Nucleotide-binding</keyword>
<keyword evidence="9 10" id="KW-0961">Cell wall biogenesis/degradation</keyword>
<evidence type="ECO:0000259" key="12">
    <source>
        <dbReference type="Pfam" id="PF08245"/>
    </source>
</evidence>
<feature type="domain" description="Mur ligase C-terminal" evidence="11">
    <location>
        <begin position="266"/>
        <end position="381"/>
    </location>
</feature>
<keyword evidence="4 9" id="KW-0436">Ligase</keyword>
<dbReference type="GO" id="GO:0071555">
    <property type="term" value="P:cell wall organization"/>
    <property type="evidence" value="ECO:0007669"/>
    <property type="project" value="UniProtKB-KW"/>
</dbReference>
<dbReference type="InterPro" id="IPR036565">
    <property type="entry name" value="Mur-like_cat_sf"/>
</dbReference>
<comment type="pathway">
    <text evidence="2 9 10">Cell wall biogenesis; peptidoglycan biosynthesis.</text>
</comment>
<accession>A0A2M7U5K3</accession>
<organism evidence="13 14">
    <name type="scientific">Candidatus Roizmanbacteria bacterium CG_4_10_14_0_2_um_filter_36_9</name>
    <dbReference type="NCBI Taxonomy" id="1974823"/>
    <lineage>
        <taxon>Bacteria</taxon>
        <taxon>Candidatus Roizmaniibacteriota</taxon>
    </lineage>
</organism>
<sequence>MKIADMIGKSILILGYGKEGRTTEKFLQKNVPNCNITILDKSINDNYLDQQAEFDIVIKTPGIPKREMKVPYTTATNIFFANKGLQAVIGVTGTKGKSTTASLIAHIINDSGRTVYLIGNIGVPALSIFEHELENDAIFVYELSSYQLDDIKYSPEISVVVSLFHDHINYHGSFDKYYLAKKNILSFATSNSIFAYNPKYTELVKWATEFKGRSITVATDYSIKKTKLVGPHNIEDIQLAVAVVRQLGIPDKISRGAIESFQPLSHRLEIIGVHNGVTYIDDAISTTPESTIAALNSFKNIQTILLGGENRGYKFDNLALELAKKNVEFLVLFPDSGDKIREAVEKIKTFNPKIFETSSMEEAVKFCVKKTNSGMICILSSASPSYSIWKDFNEKGDQFQEFVKKYAQENKN</sequence>
<feature type="domain" description="Mur ligase central" evidence="12">
    <location>
        <begin position="91"/>
        <end position="227"/>
    </location>
</feature>
<dbReference type="InterPro" id="IPR005762">
    <property type="entry name" value="MurD"/>
</dbReference>
<comment type="similarity">
    <text evidence="9">Belongs to the MurCDEF family.</text>
</comment>
<evidence type="ECO:0000256" key="6">
    <source>
        <dbReference type="ARBA" id="ARBA00022741"/>
    </source>
</evidence>
<dbReference type="GO" id="GO:0005737">
    <property type="term" value="C:cytoplasm"/>
    <property type="evidence" value="ECO:0007669"/>
    <property type="project" value="UniProtKB-SubCell"/>
</dbReference>
<evidence type="ECO:0000256" key="8">
    <source>
        <dbReference type="ARBA" id="ARBA00023306"/>
    </source>
</evidence>
<dbReference type="GO" id="GO:0008360">
    <property type="term" value="P:regulation of cell shape"/>
    <property type="evidence" value="ECO:0007669"/>
    <property type="project" value="UniProtKB-KW"/>
</dbReference>
<dbReference type="HAMAP" id="MF_00639">
    <property type="entry name" value="MurD"/>
    <property type="match status" value="1"/>
</dbReference>
<dbReference type="GO" id="GO:0004326">
    <property type="term" value="F:tetrahydrofolylpolyglutamate synthase activity"/>
    <property type="evidence" value="ECO:0007669"/>
    <property type="project" value="InterPro"/>
</dbReference>
<dbReference type="GO" id="GO:0008764">
    <property type="term" value="F:UDP-N-acetylmuramoylalanine-D-glutamate ligase activity"/>
    <property type="evidence" value="ECO:0007669"/>
    <property type="project" value="UniProtKB-UniRule"/>
</dbReference>
<dbReference type="AlphaFoldDB" id="A0A2M7U5K3"/>